<evidence type="ECO:0000313" key="17">
    <source>
        <dbReference type="EMBL" id="CAH1104208.1"/>
    </source>
</evidence>
<name>A0A9P0G8U7_9CUCU</name>
<protein>
    <submittedName>
        <fullName evidence="17">Uncharacterized protein</fullName>
    </submittedName>
</protein>
<keyword evidence="4" id="KW-0677">Repeat</keyword>
<evidence type="ECO:0000256" key="10">
    <source>
        <dbReference type="ARBA" id="ARBA00023242"/>
    </source>
</evidence>
<dbReference type="GO" id="GO:0043565">
    <property type="term" value="F:sequence-specific DNA binding"/>
    <property type="evidence" value="ECO:0007669"/>
    <property type="project" value="UniProtKB-ARBA"/>
</dbReference>
<dbReference type="GO" id="GO:0040029">
    <property type="term" value="P:epigenetic regulation of gene expression"/>
    <property type="evidence" value="ECO:0007669"/>
    <property type="project" value="UniProtKB-ARBA"/>
</dbReference>
<feature type="binding site" evidence="13">
    <location>
        <position position="17"/>
    </location>
    <ligand>
        <name>Zn(2+)</name>
        <dbReference type="ChEBI" id="CHEBI:29105"/>
    </ligand>
</feature>
<evidence type="ECO:0000259" key="16">
    <source>
        <dbReference type="PROSITE" id="PS51915"/>
    </source>
</evidence>
<dbReference type="PROSITE" id="PS51915">
    <property type="entry name" value="ZAD"/>
    <property type="match status" value="1"/>
</dbReference>
<dbReference type="GO" id="GO:0003682">
    <property type="term" value="F:chromatin binding"/>
    <property type="evidence" value="ECO:0007669"/>
    <property type="project" value="UniProtKB-ARBA"/>
</dbReference>
<dbReference type="GO" id="GO:0008270">
    <property type="term" value="F:zinc ion binding"/>
    <property type="evidence" value="ECO:0007669"/>
    <property type="project" value="UniProtKB-UniRule"/>
</dbReference>
<keyword evidence="3 13" id="KW-0479">Metal-binding</keyword>
<dbReference type="InterPro" id="IPR013087">
    <property type="entry name" value="Znf_C2H2_type"/>
</dbReference>
<dbReference type="PROSITE" id="PS50950">
    <property type="entry name" value="ZF_THAP"/>
    <property type="match status" value="1"/>
</dbReference>
<dbReference type="Gene3D" id="3.30.160.60">
    <property type="entry name" value="Classic Zinc Finger"/>
    <property type="match status" value="6"/>
</dbReference>
<keyword evidence="5 11" id="KW-0863">Zinc-finger</keyword>
<comment type="subcellular location">
    <subcellularLocation>
        <location evidence="1">Nucleus</location>
    </subcellularLocation>
</comment>
<feature type="domain" description="C2H2-type" evidence="14">
    <location>
        <begin position="643"/>
        <end position="670"/>
    </location>
</feature>
<evidence type="ECO:0000256" key="6">
    <source>
        <dbReference type="ARBA" id="ARBA00022833"/>
    </source>
</evidence>
<dbReference type="Pfam" id="PF00096">
    <property type="entry name" value="zf-C2H2"/>
    <property type="match status" value="5"/>
</dbReference>
<dbReference type="OrthoDB" id="6077919at2759"/>
<dbReference type="SMART" id="SM00980">
    <property type="entry name" value="THAP"/>
    <property type="match status" value="1"/>
</dbReference>
<dbReference type="SMART" id="SM00692">
    <property type="entry name" value="DM3"/>
    <property type="match status" value="1"/>
</dbReference>
<evidence type="ECO:0000256" key="4">
    <source>
        <dbReference type="ARBA" id="ARBA00022737"/>
    </source>
</evidence>
<dbReference type="GO" id="GO:0006357">
    <property type="term" value="P:regulation of transcription by RNA polymerase II"/>
    <property type="evidence" value="ECO:0007669"/>
    <property type="project" value="UniProtKB-ARBA"/>
</dbReference>
<feature type="domain" description="C2H2-type" evidence="14">
    <location>
        <begin position="477"/>
        <end position="504"/>
    </location>
</feature>
<keyword evidence="9" id="KW-0804">Transcription</keyword>
<dbReference type="SUPFAM" id="SSF57716">
    <property type="entry name" value="Glucocorticoid receptor-like (DNA-binding domain)"/>
    <property type="match status" value="2"/>
</dbReference>
<dbReference type="GO" id="GO:0000785">
    <property type="term" value="C:chromatin"/>
    <property type="evidence" value="ECO:0007669"/>
    <property type="project" value="UniProtKB-ARBA"/>
</dbReference>
<dbReference type="Pfam" id="PF07776">
    <property type="entry name" value="zf-AD"/>
    <property type="match status" value="1"/>
</dbReference>
<feature type="domain" description="C2H2-type" evidence="14">
    <location>
        <begin position="559"/>
        <end position="586"/>
    </location>
</feature>
<evidence type="ECO:0000259" key="14">
    <source>
        <dbReference type="PROSITE" id="PS50157"/>
    </source>
</evidence>
<evidence type="ECO:0000256" key="1">
    <source>
        <dbReference type="ARBA" id="ARBA00004123"/>
    </source>
</evidence>
<evidence type="ECO:0000256" key="11">
    <source>
        <dbReference type="PROSITE-ProRule" id="PRU00042"/>
    </source>
</evidence>
<dbReference type="GO" id="GO:0005634">
    <property type="term" value="C:nucleus"/>
    <property type="evidence" value="ECO:0007669"/>
    <property type="project" value="UniProtKB-SubCell"/>
</dbReference>
<evidence type="ECO:0000256" key="13">
    <source>
        <dbReference type="PROSITE-ProRule" id="PRU01263"/>
    </source>
</evidence>
<comment type="similarity">
    <text evidence="2">Belongs to the krueppel C2H2-type zinc-finger protein family.</text>
</comment>
<dbReference type="PANTHER" id="PTHR24394">
    <property type="entry name" value="ZINC FINGER PROTEIN"/>
    <property type="match status" value="1"/>
</dbReference>
<feature type="binding site" evidence="13">
    <location>
        <position position="67"/>
    </location>
    <ligand>
        <name>Zn(2+)</name>
        <dbReference type="ChEBI" id="CHEBI:29105"/>
    </ligand>
</feature>
<dbReference type="InterPro" id="IPR012934">
    <property type="entry name" value="Znf_AD"/>
</dbReference>
<dbReference type="InterPro" id="IPR006612">
    <property type="entry name" value="THAP_Znf"/>
</dbReference>
<reference evidence="17" key="1">
    <citation type="submission" date="2022-01" db="EMBL/GenBank/DDBJ databases">
        <authorList>
            <person name="King R."/>
        </authorList>
    </citation>
    <scope>NUCLEOTIDE SEQUENCE</scope>
</reference>
<gene>
    <name evidence="17" type="ORF">PSYICH_LOCUS5354</name>
</gene>
<evidence type="ECO:0000256" key="9">
    <source>
        <dbReference type="ARBA" id="ARBA00023163"/>
    </source>
</evidence>
<dbReference type="FunFam" id="3.30.160.60:FF:002343">
    <property type="entry name" value="Zinc finger protein 33A"/>
    <property type="match status" value="1"/>
</dbReference>
<dbReference type="Gene3D" id="3.40.1800.20">
    <property type="match status" value="1"/>
</dbReference>
<dbReference type="SUPFAM" id="SSF57667">
    <property type="entry name" value="beta-beta-alpha zinc fingers"/>
    <property type="match status" value="4"/>
</dbReference>
<dbReference type="PANTHER" id="PTHR24394:SF29">
    <property type="entry name" value="MYONEURIN"/>
    <property type="match status" value="1"/>
</dbReference>
<keyword evidence="10" id="KW-0539">Nucleus</keyword>
<organism evidence="17 18">
    <name type="scientific">Psylliodes chrysocephalus</name>
    <dbReference type="NCBI Taxonomy" id="3402493"/>
    <lineage>
        <taxon>Eukaryota</taxon>
        <taxon>Metazoa</taxon>
        <taxon>Ecdysozoa</taxon>
        <taxon>Arthropoda</taxon>
        <taxon>Hexapoda</taxon>
        <taxon>Insecta</taxon>
        <taxon>Pterygota</taxon>
        <taxon>Neoptera</taxon>
        <taxon>Endopterygota</taxon>
        <taxon>Coleoptera</taxon>
        <taxon>Polyphaga</taxon>
        <taxon>Cucujiformia</taxon>
        <taxon>Chrysomeloidea</taxon>
        <taxon>Chrysomelidae</taxon>
        <taxon>Galerucinae</taxon>
        <taxon>Alticini</taxon>
        <taxon>Psylliodes</taxon>
    </lineage>
</organism>
<feature type="binding site" evidence="13">
    <location>
        <position position="64"/>
    </location>
    <ligand>
        <name>Zn(2+)</name>
        <dbReference type="ChEBI" id="CHEBI:29105"/>
    </ligand>
</feature>
<keyword evidence="7" id="KW-0805">Transcription regulation</keyword>
<dbReference type="FunFam" id="3.30.160.60:FF:000690">
    <property type="entry name" value="Zinc finger protein 354C"/>
    <property type="match status" value="1"/>
</dbReference>
<dbReference type="PROSITE" id="PS00028">
    <property type="entry name" value="ZINC_FINGER_C2H2_1"/>
    <property type="match status" value="7"/>
</dbReference>
<feature type="domain" description="THAP-type" evidence="15">
    <location>
        <begin position="201"/>
        <end position="282"/>
    </location>
</feature>
<dbReference type="AlphaFoldDB" id="A0A9P0G8U7"/>
<accession>A0A9P0G8U7</accession>
<feature type="binding site" evidence="13">
    <location>
        <position position="20"/>
    </location>
    <ligand>
        <name>Zn(2+)</name>
        <dbReference type="ChEBI" id="CHEBI:29105"/>
    </ligand>
</feature>
<feature type="domain" description="C2H2-type" evidence="14">
    <location>
        <begin position="587"/>
        <end position="614"/>
    </location>
</feature>
<evidence type="ECO:0000256" key="7">
    <source>
        <dbReference type="ARBA" id="ARBA00023015"/>
    </source>
</evidence>
<evidence type="ECO:0000256" key="3">
    <source>
        <dbReference type="ARBA" id="ARBA00022723"/>
    </source>
</evidence>
<dbReference type="Gene3D" id="6.20.210.20">
    <property type="entry name" value="THAP domain"/>
    <property type="match status" value="1"/>
</dbReference>
<sequence length="674" mass="78599">MDKRRITIFPEALDQICRLCLKDDCTSNIFLGTLAKNGKKYIDLISVLSGAQVQENDGLPSKICNTCANKLYDFYMYKQQIETTQVLLRIALGKVIVQPAKQSESSEHSLQIENKNLNIQNEVITIDDDDEDNETNFGYKNASLSVEKENVQEINLNKNPNEIDRQTILSVCKNSTEGSILNNNLSNKETQNIEDVMECWKKNYSCISCNSNLNTHPELKFYSFPLETKRCNDWKRALKLDKIEPISPITLHKNVYLCDRHFTPSMFYGKNKLRKTAVPIDFTEDPRSKLKVTVQTENENHISDINEDKNPTDLVCNESLDLSDDDDDDVVPIAIVDHSYSKKITKTKNKEKEVNKVKVKKVKEVKKETPESTRFQCISFDEKGNQIYTCCFCSETFEDRLMYKKHKFKEYKKRRGKPNTRIACSVCGKLIRRVRIKDHMVLHGKERPYVCDICGKRYRSSSNLYDHRLTHKKIKNKVCEICGKSFYYACKLQLHLQTHNTKPEPNPNFMCRICGYTCSTKQSLKKHEDNHLLEKKGLRKVRNRAYSMRKSIKLTEKKTECDICHKKFRFHSHVIIHMRTHTGERPFKCQYCSKYFRQQGQLDYHELLHTRVKAYECSFCGKKFTLNGTLQQHIKIHTGDKPHQCDLCDKRFYTSSAVRKHKNIHENNLGLKPS</sequence>
<feature type="domain" description="C2H2-type" evidence="14">
    <location>
        <begin position="615"/>
        <end position="642"/>
    </location>
</feature>
<keyword evidence="6 13" id="KW-0862">Zinc</keyword>
<dbReference type="SMART" id="SM00868">
    <property type="entry name" value="zf-AD"/>
    <property type="match status" value="1"/>
</dbReference>
<feature type="domain" description="ZAD" evidence="16">
    <location>
        <begin position="15"/>
        <end position="91"/>
    </location>
</feature>
<dbReference type="EMBL" id="OV651828">
    <property type="protein sequence ID" value="CAH1104208.1"/>
    <property type="molecule type" value="Genomic_DNA"/>
</dbReference>
<keyword evidence="18" id="KW-1185">Reference proteome</keyword>
<feature type="domain" description="C2H2-type" evidence="14">
    <location>
        <begin position="449"/>
        <end position="476"/>
    </location>
</feature>
<dbReference type="Pfam" id="PF05485">
    <property type="entry name" value="THAP"/>
    <property type="match status" value="1"/>
</dbReference>
<dbReference type="InterPro" id="IPR038441">
    <property type="entry name" value="THAP_Znf_sf"/>
</dbReference>
<evidence type="ECO:0000256" key="2">
    <source>
        <dbReference type="ARBA" id="ARBA00006991"/>
    </source>
</evidence>
<feature type="domain" description="C2H2-type" evidence="14">
    <location>
        <begin position="509"/>
        <end position="536"/>
    </location>
</feature>
<evidence type="ECO:0000259" key="15">
    <source>
        <dbReference type="PROSITE" id="PS50950"/>
    </source>
</evidence>
<dbReference type="Proteomes" id="UP001153636">
    <property type="component" value="Chromosome 16"/>
</dbReference>
<evidence type="ECO:0000256" key="5">
    <source>
        <dbReference type="ARBA" id="ARBA00022771"/>
    </source>
</evidence>
<evidence type="ECO:0000256" key="8">
    <source>
        <dbReference type="ARBA" id="ARBA00023125"/>
    </source>
</evidence>
<dbReference type="FunFam" id="3.30.160.60:FF:001498">
    <property type="entry name" value="Zinc finger protein 404"/>
    <property type="match status" value="1"/>
</dbReference>
<evidence type="ECO:0000313" key="18">
    <source>
        <dbReference type="Proteomes" id="UP001153636"/>
    </source>
</evidence>
<proteinExistence type="inferred from homology"/>
<dbReference type="FunFam" id="3.30.160.60:FF:001289">
    <property type="entry name" value="Zinc finger protein 574"/>
    <property type="match status" value="1"/>
</dbReference>
<keyword evidence="8 12" id="KW-0238">DNA-binding</keyword>
<dbReference type="InterPro" id="IPR036236">
    <property type="entry name" value="Znf_C2H2_sf"/>
</dbReference>
<dbReference type="PROSITE" id="PS50157">
    <property type="entry name" value="ZINC_FINGER_C2H2_2"/>
    <property type="match status" value="7"/>
</dbReference>
<dbReference type="SMART" id="SM00355">
    <property type="entry name" value="ZnF_C2H2"/>
    <property type="match status" value="9"/>
</dbReference>
<evidence type="ECO:0000256" key="12">
    <source>
        <dbReference type="PROSITE-ProRule" id="PRU00309"/>
    </source>
</evidence>